<dbReference type="Pfam" id="PF05301">
    <property type="entry name" value="Acetyltransf_16"/>
    <property type="match status" value="1"/>
</dbReference>
<comment type="similarity">
    <text evidence="3">Belongs to the acetyltransferase ATAT1 family.</text>
</comment>
<dbReference type="CDD" id="cd04301">
    <property type="entry name" value="NAT_SF"/>
    <property type="match status" value="1"/>
</dbReference>
<dbReference type="GeneID" id="6097626"/>
<evidence type="ECO:0000313" key="7">
    <source>
        <dbReference type="Proteomes" id="UP000006672"/>
    </source>
</evidence>
<reference evidence="6" key="2">
    <citation type="submission" date="2019-04" db="EMBL/GenBank/DDBJ databases">
        <authorList>
            <person name="Howe K."/>
            <person name="Paulini M."/>
            <person name="Williams G."/>
        </authorList>
    </citation>
    <scope>NUCLEOTIDE SEQUENCE [LARGE SCALE GENOMIC DNA]</scope>
    <source>
        <strain evidence="6">FR3</strain>
    </source>
</reference>
<name>A0A4E9F454_BRUMA</name>
<dbReference type="InterPro" id="IPR007965">
    <property type="entry name" value="GNAT_ATAT"/>
</dbReference>
<dbReference type="InterPro" id="IPR038746">
    <property type="entry name" value="Atat"/>
</dbReference>
<evidence type="ECO:0000259" key="5">
    <source>
        <dbReference type="PROSITE" id="PS51730"/>
    </source>
</evidence>
<accession>A0A4E9F454</accession>
<feature type="site" description="Crucial for catalytic activity" evidence="3">
    <location>
        <position position="50"/>
    </location>
</feature>
<dbReference type="WBParaSite" id="Bm6206a.1">
    <property type="protein sequence ID" value="Bm6206a.1"/>
    <property type="gene ID" value="WBGene00226467"/>
</dbReference>
<dbReference type="EC" id="2.3.1.108" evidence="3"/>
<feature type="binding site" evidence="3">
    <location>
        <begin position="118"/>
        <end position="131"/>
    </location>
    <ligand>
        <name>acetyl-CoA</name>
        <dbReference type="ChEBI" id="CHEBI:57288"/>
    </ligand>
</feature>
<evidence type="ECO:0000256" key="2">
    <source>
        <dbReference type="ARBA" id="ARBA00023315"/>
    </source>
</evidence>
<keyword evidence="7" id="KW-1185">Reference proteome</keyword>
<feature type="coiled-coil region" evidence="4">
    <location>
        <begin position="198"/>
        <end position="225"/>
    </location>
</feature>
<keyword evidence="1 3" id="KW-0808">Transferase</keyword>
<comment type="function">
    <text evidence="3">Specifically acetylates 'Lys-40' in alpha-tubulin on the lumenal side of microtubules. Promotes microtubule destabilization and accelerates microtubule dynamics; this activity may be independent of acetylation activity. Acetylates alpha-tubulin with a slow enzymatic rate, due to a catalytic site that is not optimized for acetyl transfer. Enters the microtubule through each end and diffuses quickly throughout the lumen of microtubules. Acetylates only long/old microtubules because of its slow acetylation rate since it does not have time to act on dynamically unstable microtubules before the enzyme is released.</text>
</comment>
<organism evidence="6">
    <name type="scientific">Brugia malayi</name>
    <name type="common">Filarial nematode worm</name>
    <dbReference type="NCBI Taxonomy" id="6279"/>
    <lineage>
        <taxon>Eukaryota</taxon>
        <taxon>Metazoa</taxon>
        <taxon>Ecdysozoa</taxon>
        <taxon>Nematoda</taxon>
        <taxon>Chromadorea</taxon>
        <taxon>Rhabditida</taxon>
        <taxon>Spirurina</taxon>
        <taxon>Spiruromorpha</taxon>
        <taxon>Filarioidea</taxon>
        <taxon>Onchocercidae</taxon>
        <taxon>Brugia</taxon>
    </lineage>
</organism>
<dbReference type="GO" id="GO:0019799">
    <property type="term" value="F:tubulin N-acetyltransferase activity"/>
    <property type="evidence" value="ECO:0007669"/>
    <property type="project" value="UniProtKB-UniRule"/>
</dbReference>
<protein>
    <recommendedName>
        <fullName evidence="3">Alpha-tubulin N-acetyltransferase</fullName>
        <shortName evidence="3">Alpha-TAT</shortName>
        <shortName evidence="3">TAT</shortName>
        <ecNumber evidence="3">2.3.1.108</ecNumber>
    </recommendedName>
    <alternativeName>
        <fullName evidence="3">Acetyltransferase mec-17 homolog</fullName>
    </alternativeName>
</protein>
<evidence type="ECO:0000313" key="6">
    <source>
        <dbReference type="EMBL" id="VIO89988.1"/>
    </source>
</evidence>
<evidence type="ECO:0000256" key="1">
    <source>
        <dbReference type="ARBA" id="ARBA00022679"/>
    </source>
</evidence>
<gene>
    <name evidence="6 8" type="primary">Bm6206</name>
    <name evidence="6" type="ORF">BM_BM6206</name>
</gene>
<keyword evidence="2 3" id="KW-0012">Acyltransferase</keyword>
<dbReference type="PANTHER" id="PTHR12327:SF1">
    <property type="entry name" value="ALPHA-TUBULIN N-ACETYLTRANSFERASE 2"/>
    <property type="match status" value="1"/>
</dbReference>
<evidence type="ECO:0000256" key="3">
    <source>
        <dbReference type="HAMAP-Rule" id="MF_03130"/>
    </source>
</evidence>
<accession>A0A5S6PS59</accession>
<dbReference type="GO" id="GO:0005874">
    <property type="term" value="C:microtubule"/>
    <property type="evidence" value="ECO:0007669"/>
    <property type="project" value="InterPro"/>
</dbReference>
<keyword evidence="4" id="KW-0175">Coiled coil</keyword>
<dbReference type="RefSeq" id="XP_042931960.1">
    <property type="nucleotide sequence ID" value="XM_043076026.1"/>
</dbReference>
<feature type="domain" description="N-acetyltransferase" evidence="5">
    <location>
        <begin position="1"/>
        <end position="184"/>
    </location>
</feature>
<comment type="catalytic activity">
    <reaction evidence="3">
        <text>L-lysyl-[alpha-tubulin] + acetyl-CoA = N(6)-acetyl-L-lysyl-[alpha-tubulin] + CoA + H(+)</text>
        <dbReference type="Rhea" id="RHEA:15277"/>
        <dbReference type="Rhea" id="RHEA-COMP:11278"/>
        <dbReference type="Rhea" id="RHEA-COMP:11279"/>
        <dbReference type="ChEBI" id="CHEBI:15378"/>
        <dbReference type="ChEBI" id="CHEBI:29969"/>
        <dbReference type="ChEBI" id="CHEBI:57287"/>
        <dbReference type="ChEBI" id="CHEBI:57288"/>
        <dbReference type="ChEBI" id="CHEBI:61930"/>
        <dbReference type="EC" id="2.3.1.108"/>
    </reaction>
</comment>
<reference evidence="8" key="3">
    <citation type="submission" date="2019-12" db="UniProtKB">
        <authorList>
            <consortium name="WormBaseParasite"/>
        </authorList>
    </citation>
    <scope>IDENTIFICATION</scope>
</reference>
<comment type="caution">
    <text evidence="3">Lacks conserved residue(s) required for the propagation of feature annotation.</text>
</comment>
<proteinExistence type="inferred from homology"/>
<dbReference type="OrthoDB" id="447510at2759"/>
<dbReference type="PANTHER" id="PTHR12327">
    <property type="entry name" value="ALPHA-TUBULIN N-ACETYLTRANSFERASE 1"/>
    <property type="match status" value="1"/>
</dbReference>
<dbReference type="EMBL" id="CAAKNF010000196">
    <property type="protein sequence ID" value="VIO89988.1"/>
    <property type="molecule type" value="Genomic_DNA"/>
</dbReference>
<dbReference type="GO" id="GO:0048666">
    <property type="term" value="P:neuron development"/>
    <property type="evidence" value="ECO:0007669"/>
    <property type="project" value="UniProtKB-UniRule"/>
</dbReference>
<dbReference type="GO" id="GO:0070507">
    <property type="term" value="P:regulation of microtubule cytoskeleton organization"/>
    <property type="evidence" value="ECO:0007669"/>
    <property type="project" value="UniProtKB-UniRule"/>
</dbReference>
<evidence type="ECO:0000313" key="8">
    <source>
        <dbReference type="WBParaSite" id="Bm6206a.1"/>
    </source>
</evidence>
<evidence type="ECO:0000256" key="4">
    <source>
        <dbReference type="SAM" id="Coils"/>
    </source>
</evidence>
<dbReference type="PROSITE" id="PS51730">
    <property type="entry name" value="GNAT_ATAT"/>
    <property type="match status" value="1"/>
</dbReference>
<dbReference type="Gene3D" id="3.40.630.30">
    <property type="match status" value="1"/>
</dbReference>
<dbReference type="CTD" id="6097626"/>
<dbReference type="HAMAP" id="MF_03130">
    <property type="entry name" value="mec17"/>
    <property type="match status" value="1"/>
</dbReference>
<dbReference type="Proteomes" id="UP000006672">
    <property type="component" value="Unassembled WGS sequence"/>
</dbReference>
<dbReference type="AlphaFoldDB" id="A0A4E9F454"/>
<reference evidence="7" key="1">
    <citation type="journal article" date="2007" name="Science">
        <title>Draft genome of the filarial nematode parasite Brugia malayi.</title>
        <authorList>
            <person name="Ghedin E."/>
            <person name="Wang S."/>
            <person name="Spiro D."/>
            <person name="Caler E."/>
            <person name="Zhao Q."/>
            <person name="Crabtree J."/>
            <person name="Allen J.E."/>
            <person name="Delcher A.L."/>
            <person name="Guiliano D.B."/>
            <person name="Miranda-Saavedra D."/>
            <person name="Angiuoli S.V."/>
            <person name="Creasy T."/>
            <person name="Amedeo P."/>
            <person name="Haas B."/>
            <person name="El-Sayed N.M."/>
            <person name="Wortman J.R."/>
            <person name="Feldblyum T."/>
            <person name="Tallon L."/>
            <person name="Schatz M."/>
            <person name="Shumway M."/>
            <person name="Koo H."/>
            <person name="Salzberg S.L."/>
            <person name="Schobel S."/>
            <person name="Pertea M."/>
            <person name="Pop M."/>
            <person name="White O."/>
            <person name="Barton G.J."/>
            <person name="Carlow C.K."/>
            <person name="Crawford M.J."/>
            <person name="Daub J."/>
            <person name="Dimmic M.W."/>
            <person name="Estes C.F."/>
            <person name="Foster J.M."/>
            <person name="Ganatra M."/>
            <person name="Gregory W.F."/>
            <person name="Johnson N.M."/>
            <person name="Jin J."/>
            <person name="Komuniecki R."/>
            <person name="Korf I."/>
            <person name="Kumar S."/>
            <person name="Laney S."/>
            <person name="Li B.W."/>
            <person name="Li W."/>
            <person name="Lindblom T.H."/>
            <person name="Lustigman S."/>
            <person name="Ma D."/>
            <person name="Maina C.V."/>
            <person name="Martin D.M."/>
            <person name="McCarter J.P."/>
            <person name="McReynolds L."/>
            <person name="Mitreva M."/>
            <person name="Nutman T.B."/>
            <person name="Parkinson J."/>
            <person name="Peregrin-Alvarez J.M."/>
            <person name="Poole C."/>
            <person name="Ren Q."/>
            <person name="Saunders L."/>
            <person name="Sluder A.E."/>
            <person name="Smith K."/>
            <person name="Stanke M."/>
            <person name="Unnasch T.R."/>
            <person name="Ware J."/>
            <person name="Wei A.D."/>
            <person name="Weil G."/>
            <person name="Williams D.J."/>
            <person name="Zhang Y."/>
            <person name="Williams S.A."/>
            <person name="Fraser-Liggett C."/>
            <person name="Slatko B."/>
            <person name="Blaxter M.L."/>
            <person name="Scott A.L."/>
        </authorList>
    </citation>
    <scope>NUCLEOTIDE SEQUENCE</scope>
    <source>
        <strain evidence="7">FR3</strain>
    </source>
</reference>
<sequence length="273" mass="31490">MNVPADLSVYFPDMPIQRLNDVMLRQLNPRKCWIVEKTINNMGALSIAAQGLKRVLTTYDKIINSDDGQVLYLLWRKNPNNKNASVIIGLLKIGYKNLYLTDESMQTFQVSPLCVLDFYVHDTLQRQGYGHALFDYMLKQENSSAENVAIDKPSQSLLQFMNKHYHLNEPIWQVTNFVVYPPFFDNNKLCNSSTSTNKSCAKSAKAEIENANKQQQQQQQQQQQSYGTSNIRYRGQVDNLIRDNAMIGRRTVVDPETAQGRKICRDFEHQSIW</sequence>